<name>A0A1I6KYL8_9EURY</name>
<reference evidence="3 4" key="1">
    <citation type="submission" date="2016-10" db="EMBL/GenBank/DDBJ databases">
        <authorList>
            <person name="de Groot N.N."/>
        </authorList>
    </citation>
    <scope>NUCLEOTIDE SEQUENCE [LARGE SCALE GENOMIC DNA]</scope>
    <source>
        <strain evidence="3 4">CGMCC 1.10457</strain>
    </source>
</reference>
<keyword evidence="4" id="KW-1185">Reference proteome</keyword>
<dbReference type="Proteomes" id="UP000199062">
    <property type="component" value="Unassembled WGS sequence"/>
</dbReference>
<proteinExistence type="predicted"/>
<protein>
    <submittedName>
        <fullName evidence="3">Response regulator receiver domain-containing protein</fullName>
    </submittedName>
</protein>
<sequence>MERSNSRGNSGPFDVLLVESDPEAASRFVESFEATDATETVSVVGDGADALDFLHQRDGYADAPRPDIILLDLHVPGTSGNEILAELDSRPELRRIPVLVLTASDEAADVTRSYELNANAYLEKPTSSEAFVTMARAIEDFWLGVAHLPPK</sequence>
<dbReference type="AlphaFoldDB" id="A0A1I6KYL8"/>
<dbReference type="CDD" id="cd17557">
    <property type="entry name" value="REC_Rcp-like"/>
    <property type="match status" value="1"/>
</dbReference>
<dbReference type="PANTHER" id="PTHR44520">
    <property type="entry name" value="RESPONSE REGULATOR RCP1-RELATED"/>
    <property type="match status" value="1"/>
</dbReference>
<organism evidence="3 4">
    <name type="scientific">Halomicrobium zhouii</name>
    <dbReference type="NCBI Taxonomy" id="767519"/>
    <lineage>
        <taxon>Archaea</taxon>
        <taxon>Methanobacteriati</taxon>
        <taxon>Methanobacteriota</taxon>
        <taxon>Stenosarchaea group</taxon>
        <taxon>Halobacteria</taxon>
        <taxon>Halobacteriales</taxon>
        <taxon>Haloarculaceae</taxon>
        <taxon>Halomicrobium</taxon>
    </lineage>
</organism>
<evidence type="ECO:0000256" key="1">
    <source>
        <dbReference type="PROSITE-ProRule" id="PRU00169"/>
    </source>
</evidence>
<dbReference type="SMART" id="SM00448">
    <property type="entry name" value="REC"/>
    <property type="match status" value="1"/>
</dbReference>
<accession>A0A1I6KYL8</accession>
<dbReference type="GO" id="GO:0000160">
    <property type="term" value="P:phosphorelay signal transduction system"/>
    <property type="evidence" value="ECO:0007669"/>
    <property type="project" value="InterPro"/>
</dbReference>
<dbReference type="InterPro" id="IPR001789">
    <property type="entry name" value="Sig_transdc_resp-reg_receiver"/>
</dbReference>
<evidence type="ECO:0000313" key="3">
    <source>
        <dbReference type="EMBL" id="SFR96343.1"/>
    </source>
</evidence>
<dbReference type="EMBL" id="FOZK01000002">
    <property type="protein sequence ID" value="SFR96343.1"/>
    <property type="molecule type" value="Genomic_DNA"/>
</dbReference>
<dbReference type="RefSeq" id="WP_089815638.1">
    <property type="nucleotide sequence ID" value="NZ_FOZK01000002.1"/>
</dbReference>
<evidence type="ECO:0000259" key="2">
    <source>
        <dbReference type="PROSITE" id="PS50110"/>
    </source>
</evidence>
<dbReference type="Gene3D" id="3.40.50.2300">
    <property type="match status" value="1"/>
</dbReference>
<dbReference type="PANTHER" id="PTHR44520:SF2">
    <property type="entry name" value="RESPONSE REGULATOR RCP1"/>
    <property type="match status" value="1"/>
</dbReference>
<feature type="domain" description="Response regulatory" evidence="2">
    <location>
        <begin position="14"/>
        <end position="139"/>
    </location>
</feature>
<gene>
    <name evidence="3" type="ORF">SAMN05216559_1563</name>
</gene>
<dbReference type="PROSITE" id="PS50110">
    <property type="entry name" value="RESPONSE_REGULATORY"/>
    <property type="match status" value="1"/>
</dbReference>
<dbReference type="InterPro" id="IPR052893">
    <property type="entry name" value="TCS_response_regulator"/>
</dbReference>
<dbReference type="Pfam" id="PF00072">
    <property type="entry name" value="Response_reg"/>
    <property type="match status" value="1"/>
</dbReference>
<evidence type="ECO:0000313" key="4">
    <source>
        <dbReference type="Proteomes" id="UP000199062"/>
    </source>
</evidence>
<dbReference type="SUPFAM" id="SSF52172">
    <property type="entry name" value="CheY-like"/>
    <property type="match status" value="1"/>
</dbReference>
<dbReference type="STRING" id="767519.SAMN05216559_1563"/>
<keyword evidence="1" id="KW-0597">Phosphoprotein</keyword>
<dbReference type="InterPro" id="IPR011006">
    <property type="entry name" value="CheY-like_superfamily"/>
</dbReference>
<feature type="modified residue" description="4-aspartylphosphate" evidence="1">
    <location>
        <position position="72"/>
    </location>
</feature>